<feature type="non-terminal residue" evidence="1">
    <location>
        <position position="1"/>
    </location>
</feature>
<comment type="caution">
    <text evidence="1">The sequence shown here is derived from an EMBL/GenBank/DDBJ whole genome shotgun (WGS) entry which is preliminary data.</text>
</comment>
<reference evidence="1" key="1">
    <citation type="journal article" date="2020" name="Stud. Mycol.">
        <title>101 Dothideomycetes genomes: a test case for predicting lifestyles and emergence of pathogens.</title>
        <authorList>
            <person name="Haridas S."/>
            <person name="Albert R."/>
            <person name="Binder M."/>
            <person name="Bloem J."/>
            <person name="Labutti K."/>
            <person name="Salamov A."/>
            <person name="Andreopoulos B."/>
            <person name="Baker S."/>
            <person name="Barry K."/>
            <person name="Bills G."/>
            <person name="Bluhm B."/>
            <person name="Cannon C."/>
            <person name="Castanera R."/>
            <person name="Culley D."/>
            <person name="Daum C."/>
            <person name="Ezra D."/>
            <person name="Gonzalez J."/>
            <person name="Henrissat B."/>
            <person name="Kuo A."/>
            <person name="Liang C."/>
            <person name="Lipzen A."/>
            <person name="Lutzoni F."/>
            <person name="Magnuson J."/>
            <person name="Mondo S."/>
            <person name="Nolan M."/>
            <person name="Ohm R."/>
            <person name="Pangilinan J."/>
            <person name="Park H.-J."/>
            <person name="Ramirez L."/>
            <person name="Alfaro M."/>
            <person name="Sun H."/>
            <person name="Tritt A."/>
            <person name="Yoshinaga Y."/>
            <person name="Zwiers L.-H."/>
            <person name="Turgeon B."/>
            <person name="Goodwin S."/>
            <person name="Spatafora J."/>
            <person name="Crous P."/>
            <person name="Grigoriev I."/>
        </authorList>
    </citation>
    <scope>NUCLEOTIDE SEQUENCE</scope>
    <source>
        <strain evidence="1">CBS 260.36</strain>
    </source>
</reference>
<keyword evidence="2" id="KW-1185">Reference proteome</keyword>
<protein>
    <submittedName>
        <fullName evidence="1">Uncharacterized protein</fullName>
    </submittedName>
</protein>
<dbReference type="EMBL" id="ML996094">
    <property type="protein sequence ID" value="KAF2147978.1"/>
    <property type="molecule type" value="Genomic_DNA"/>
</dbReference>
<evidence type="ECO:0000313" key="2">
    <source>
        <dbReference type="Proteomes" id="UP000799439"/>
    </source>
</evidence>
<organism evidence="1 2">
    <name type="scientific">Myriangium duriaei CBS 260.36</name>
    <dbReference type="NCBI Taxonomy" id="1168546"/>
    <lineage>
        <taxon>Eukaryota</taxon>
        <taxon>Fungi</taxon>
        <taxon>Dikarya</taxon>
        <taxon>Ascomycota</taxon>
        <taxon>Pezizomycotina</taxon>
        <taxon>Dothideomycetes</taxon>
        <taxon>Dothideomycetidae</taxon>
        <taxon>Myriangiales</taxon>
        <taxon>Myriangiaceae</taxon>
        <taxon>Myriangium</taxon>
    </lineage>
</organism>
<dbReference type="AlphaFoldDB" id="A0A9P4IWD9"/>
<accession>A0A9P4IWD9</accession>
<gene>
    <name evidence="1" type="ORF">K461DRAFT_203549</name>
</gene>
<sequence>HAQLVGDGDPHQNYYMMQVSAPETCADGGCSITHIDEKSQGWSASIDTGDVAEWITGGFEVQQTFTSGNDYTCNGNAGETICVWVKIAKTAYTVQNGDCDDKPNAQPYVMWSPNVGNRGGEYYCVTGSCRNSGDGYEDNTGPAGGP</sequence>
<name>A0A9P4IWD9_9PEZI</name>
<dbReference type="OrthoDB" id="3641682at2759"/>
<dbReference type="Proteomes" id="UP000799439">
    <property type="component" value="Unassembled WGS sequence"/>
</dbReference>
<feature type="non-terminal residue" evidence="1">
    <location>
        <position position="146"/>
    </location>
</feature>
<proteinExistence type="predicted"/>
<evidence type="ECO:0000313" key="1">
    <source>
        <dbReference type="EMBL" id="KAF2147978.1"/>
    </source>
</evidence>